<sequence>MLDLPHYHCNHIEDPQVGLPEAPSPQPCKACAEKKGIFPKPKRQDTWNSFTAPRQTRFFRTIINTLSSSALPTQPEAPTPTPTPSPSPAPPSVNVNDNTSTNEQSTGLLSTVFAPFSWVYNAFSRVGYQDPPSNDSASIKPTEPPSDTPTHPAAPENDTATPRTPTRHDTKDSLNPFEQAKISLRRRCGSPERQSRDHEAEERLKADVVCWSACRDGMRTFGSKSGGYMTEAFCNTFNNPDLSFEQAFLEINRRLRAKGIEMQKKYPSTEEVDPGTYKEWGSLQAQLGSYRTLVGV</sequence>
<evidence type="ECO:0000256" key="1">
    <source>
        <dbReference type="SAM" id="MobiDB-lite"/>
    </source>
</evidence>
<reference evidence="2 3" key="1">
    <citation type="journal article" date="2016" name="Mol. Biol. Evol.">
        <title>Comparative Genomics of Early-Diverging Mushroom-Forming Fungi Provides Insights into the Origins of Lignocellulose Decay Capabilities.</title>
        <authorList>
            <person name="Nagy L.G."/>
            <person name="Riley R."/>
            <person name="Tritt A."/>
            <person name="Adam C."/>
            <person name="Daum C."/>
            <person name="Floudas D."/>
            <person name="Sun H."/>
            <person name="Yadav J.S."/>
            <person name="Pangilinan J."/>
            <person name="Larsson K.H."/>
            <person name="Matsuura K."/>
            <person name="Barry K."/>
            <person name="Labutti K."/>
            <person name="Kuo R."/>
            <person name="Ohm R.A."/>
            <person name="Bhattacharya S.S."/>
            <person name="Shirouzu T."/>
            <person name="Yoshinaga Y."/>
            <person name="Martin F.M."/>
            <person name="Grigoriev I.V."/>
            <person name="Hibbett D.S."/>
        </authorList>
    </citation>
    <scope>NUCLEOTIDE SEQUENCE [LARGE SCALE GENOMIC DNA]</scope>
    <source>
        <strain evidence="2 3">HHB10207 ss-3</strain>
    </source>
</reference>
<feature type="region of interest" description="Disordered" evidence="1">
    <location>
        <begin position="68"/>
        <end position="104"/>
    </location>
</feature>
<evidence type="ECO:0000313" key="3">
    <source>
        <dbReference type="Proteomes" id="UP000076798"/>
    </source>
</evidence>
<dbReference type="Gene3D" id="3.40.50.1460">
    <property type="match status" value="1"/>
</dbReference>
<organism evidence="2 3">
    <name type="scientific">Sistotremastrum suecicum HHB10207 ss-3</name>
    <dbReference type="NCBI Taxonomy" id="1314776"/>
    <lineage>
        <taxon>Eukaryota</taxon>
        <taxon>Fungi</taxon>
        <taxon>Dikarya</taxon>
        <taxon>Basidiomycota</taxon>
        <taxon>Agaricomycotina</taxon>
        <taxon>Agaricomycetes</taxon>
        <taxon>Sistotremastrales</taxon>
        <taxon>Sistotremastraceae</taxon>
        <taxon>Sistotremastrum</taxon>
    </lineage>
</organism>
<keyword evidence="3" id="KW-1185">Reference proteome</keyword>
<feature type="region of interest" description="Disordered" evidence="1">
    <location>
        <begin position="131"/>
        <end position="201"/>
    </location>
</feature>
<feature type="compositionally biased region" description="Polar residues" evidence="1">
    <location>
        <begin position="93"/>
        <end position="104"/>
    </location>
</feature>
<name>A0A166D7F2_9AGAM</name>
<feature type="compositionally biased region" description="Basic and acidic residues" evidence="1">
    <location>
        <begin position="189"/>
        <end position="201"/>
    </location>
</feature>
<proteinExistence type="predicted"/>
<dbReference type="Proteomes" id="UP000076798">
    <property type="component" value="Unassembled WGS sequence"/>
</dbReference>
<dbReference type="EMBL" id="KV428067">
    <property type="protein sequence ID" value="KZT38213.1"/>
    <property type="molecule type" value="Genomic_DNA"/>
</dbReference>
<dbReference type="AlphaFoldDB" id="A0A166D7F2"/>
<protein>
    <submittedName>
        <fullName evidence="2">Uncharacterized protein</fullName>
    </submittedName>
</protein>
<evidence type="ECO:0000313" key="2">
    <source>
        <dbReference type="EMBL" id="KZT38213.1"/>
    </source>
</evidence>
<accession>A0A166D7F2</accession>
<gene>
    <name evidence="2" type="ORF">SISSUDRAFT_771253</name>
</gene>
<feature type="compositionally biased region" description="Pro residues" evidence="1">
    <location>
        <begin position="75"/>
        <end position="91"/>
    </location>
</feature>